<dbReference type="EMBL" id="NGJU01000017">
    <property type="protein sequence ID" value="RST93990.1"/>
    <property type="molecule type" value="Genomic_DNA"/>
</dbReference>
<keyword evidence="2" id="KW-1185">Reference proteome</keyword>
<dbReference type="AlphaFoldDB" id="A0A429ZJV8"/>
<dbReference type="OrthoDB" id="2186773at2"/>
<dbReference type="Proteomes" id="UP000287239">
    <property type="component" value="Unassembled WGS sequence"/>
</dbReference>
<evidence type="ECO:0000313" key="1">
    <source>
        <dbReference type="EMBL" id="RST93990.1"/>
    </source>
</evidence>
<dbReference type="GeneID" id="98568918"/>
<protein>
    <submittedName>
        <fullName evidence="1">Uncharacterized protein</fullName>
    </submittedName>
</protein>
<comment type="caution">
    <text evidence="1">The sequence shown here is derived from an EMBL/GenBank/DDBJ whole genome shotgun (WGS) entry which is preliminary data.</text>
</comment>
<reference evidence="1 2" key="1">
    <citation type="submission" date="2017-05" db="EMBL/GenBank/DDBJ databases">
        <title>Vagococcus spp. assemblies.</title>
        <authorList>
            <person name="Gulvik C.A."/>
        </authorList>
    </citation>
    <scope>NUCLEOTIDE SEQUENCE [LARGE SCALE GENOMIC DNA]</scope>
    <source>
        <strain evidence="1 2">NCFB 2777</strain>
    </source>
</reference>
<dbReference type="RefSeq" id="WP_126781131.1">
    <property type="nucleotide sequence ID" value="NZ_NGJU01000017.1"/>
</dbReference>
<sequence length="113" mass="13107">MENDFIMRQIKLMGEGIGILFKKKISSESLGEIQSEEGTTVSRMDLLLEYIADDRISEAVLLVNSLKYKMSVYDFQNVSHWFLNLLKDYQGEKPDLLSNTELEHYRSVLNDLL</sequence>
<proteinExistence type="predicted"/>
<gene>
    <name evidence="1" type="ORF">CBF35_11080</name>
</gene>
<accession>A0A429ZJV8</accession>
<organism evidence="1 2">
    <name type="scientific">Vagococcus salmoninarum</name>
    <dbReference type="NCBI Taxonomy" id="2739"/>
    <lineage>
        <taxon>Bacteria</taxon>
        <taxon>Bacillati</taxon>
        <taxon>Bacillota</taxon>
        <taxon>Bacilli</taxon>
        <taxon>Lactobacillales</taxon>
        <taxon>Enterococcaceae</taxon>
        <taxon>Vagococcus</taxon>
    </lineage>
</organism>
<name>A0A429ZJV8_9ENTE</name>
<evidence type="ECO:0000313" key="2">
    <source>
        <dbReference type="Proteomes" id="UP000287239"/>
    </source>
</evidence>